<dbReference type="Proteomes" id="UP000308707">
    <property type="component" value="Unassembled WGS sequence"/>
</dbReference>
<accession>A0A4U5JPR8</accession>
<sequence length="140" mass="15227">MVTSVNGPRTDVSDTTTYTYYASDDAACASAPTTCPHRKGDLWKVTDALGRISETLAYDGAGRVLSVKDANNVVTDFTYHPRGWLTARKVRGTNNASEADDQITAIEYWPTGLVKKVTQPDGAFTAYTYDAAHRLTDIAD</sequence>
<protein>
    <submittedName>
        <fullName evidence="1">RHS repeat protein</fullName>
    </submittedName>
</protein>
<dbReference type="InterPro" id="IPR031325">
    <property type="entry name" value="RHS_repeat"/>
</dbReference>
<comment type="caution">
    <text evidence="1">The sequence shown here is derived from an EMBL/GenBank/DDBJ whole genome shotgun (WGS) entry which is preliminary data.</text>
</comment>
<proteinExistence type="predicted"/>
<dbReference type="Gene3D" id="2.180.10.10">
    <property type="entry name" value="RHS repeat-associated core"/>
    <property type="match status" value="1"/>
</dbReference>
<gene>
    <name evidence="1" type="ORF">FCE95_17005</name>
</gene>
<dbReference type="NCBIfam" id="TIGR01643">
    <property type="entry name" value="YD_repeat_2x"/>
    <property type="match status" value="2"/>
</dbReference>
<evidence type="ECO:0000313" key="1">
    <source>
        <dbReference type="EMBL" id="TKR29857.1"/>
    </source>
</evidence>
<keyword evidence="2" id="KW-1185">Reference proteome</keyword>
<dbReference type="EMBL" id="SZUA01000003">
    <property type="protein sequence ID" value="TKR29857.1"/>
    <property type="molecule type" value="Genomic_DNA"/>
</dbReference>
<feature type="non-terminal residue" evidence="1">
    <location>
        <position position="140"/>
    </location>
</feature>
<dbReference type="Pfam" id="PF05593">
    <property type="entry name" value="RHS_repeat"/>
    <property type="match status" value="2"/>
</dbReference>
<name>A0A4U5JPR8_9GAMM</name>
<organism evidence="1 2">
    <name type="scientific">Luteimonas gilva</name>
    <dbReference type="NCBI Taxonomy" id="2572684"/>
    <lineage>
        <taxon>Bacteria</taxon>
        <taxon>Pseudomonadati</taxon>
        <taxon>Pseudomonadota</taxon>
        <taxon>Gammaproteobacteria</taxon>
        <taxon>Lysobacterales</taxon>
        <taxon>Lysobacteraceae</taxon>
        <taxon>Luteimonas</taxon>
    </lineage>
</organism>
<dbReference type="AlphaFoldDB" id="A0A4U5JPR8"/>
<dbReference type="InterPro" id="IPR006530">
    <property type="entry name" value="YD"/>
</dbReference>
<reference evidence="1 2" key="1">
    <citation type="submission" date="2019-04" db="EMBL/GenBank/DDBJ databases">
        <title>Reference strain of H23.</title>
        <authorList>
            <person name="Luo X."/>
        </authorList>
    </citation>
    <scope>NUCLEOTIDE SEQUENCE [LARGE SCALE GENOMIC DNA]</scope>
    <source>
        <strain evidence="1 2">H23</strain>
    </source>
</reference>
<dbReference type="OrthoDB" id="9816400at2"/>
<evidence type="ECO:0000313" key="2">
    <source>
        <dbReference type="Proteomes" id="UP000308707"/>
    </source>
</evidence>